<evidence type="ECO:0000259" key="4">
    <source>
        <dbReference type="PROSITE" id="PS50932"/>
    </source>
</evidence>
<dbReference type="EMBL" id="FODJ01000001">
    <property type="protein sequence ID" value="SEN53020.1"/>
    <property type="molecule type" value="Genomic_DNA"/>
</dbReference>
<dbReference type="PROSITE" id="PS50932">
    <property type="entry name" value="HTH_LACI_2"/>
    <property type="match status" value="1"/>
</dbReference>
<sequence length="328" mass="36789">MSVTIKDIAIKAGVSYSTVSKALNNSPLVKQGTKDKITRIANELGYQPNYAAQRLVNKKTNMIGLIWPTIERSVPAQLVMLIREALEQKGFSMILSVDPIETALEMFKRFQIDGLIIFEGSDRYDLSQINIPLVAYGINRPHKHYPLVDANHRAAIGKAIDHFVRLGHRHIQFVGQLDSKDPFQLEKQNGFTQALAEHNFKYTQNNVIGTTGLDWFDGYQAIQKCIESHRLGSALISASYELSQGIVRYLAEHSIQVPDQVSIISYDNIMQMSHIEIPLSAVGVTLPELTHVIVSKLLQQFGEQPLQTMLTKLTPELVIRQSSLKSVQ</sequence>
<accession>A0A1H8HAA2</accession>
<dbReference type="PANTHER" id="PTHR30146:SF109">
    <property type="entry name" value="HTH-TYPE TRANSCRIPTIONAL REGULATOR GALS"/>
    <property type="match status" value="1"/>
</dbReference>
<dbReference type="InterPro" id="IPR000843">
    <property type="entry name" value="HTH_LacI"/>
</dbReference>
<evidence type="ECO:0000256" key="1">
    <source>
        <dbReference type="ARBA" id="ARBA00023015"/>
    </source>
</evidence>
<dbReference type="AlphaFoldDB" id="A0A1H8HAA2"/>
<gene>
    <name evidence="5" type="ORF">SAMN04488134_101290</name>
</gene>
<dbReference type="RefSeq" id="WP_091493951.1">
    <property type="nucleotide sequence ID" value="NZ_FODJ01000001.1"/>
</dbReference>
<dbReference type="SUPFAM" id="SSF53822">
    <property type="entry name" value="Periplasmic binding protein-like I"/>
    <property type="match status" value="1"/>
</dbReference>
<dbReference type="Gene3D" id="1.10.260.40">
    <property type="entry name" value="lambda repressor-like DNA-binding domains"/>
    <property type="match status" value="1"/>
</dbReference>
<dbReference type="Gene3D" id="3.40.50.2300">
    <property type="match status" value="2"/>
</dbReference>
<dbReference type="PANTHER" id="PTHR30146">
    <property type="entry name" value="LACI-RELATED TRANSCRIPTIONAL REPRESSOR"/>
    <property type="match status" value="1"/>
</dbReference>
<reference evidence="5 6" key="1">
    <citation type="submission" date="2016-10" db="EMBL/GenBank/DDBJ databases">
        <authorList>
            <person name="de Groot N.N."/>
        </authorList>
    </citation>
    <scope>NUCLEOTIDE SEQUENCE [LARGE SCALE GENOMIC DNA]</scope>
    <source>
        <strain evidence="5 6">CGMCC 1.10434</strain>
    </source>
</reference>
<dbReference type="Proteomes" id="UP000199300">
    <property type="component" value="Unassembled WGS sequence"/>
</dbReference>
<keyword evidence="6" id="KW-1185">Reference proteome</keyword>
<dbReference type="SUPFAM" id="SSF47413">
    <property type="entry name" value="lambda repressor-like DNA-binding domains"/>
    <property type="match status" value="1"/>
</dbReference>
<evidence type="ECO:0000256" key="2">
    <source>
        <dbReference type="ARBA" id="ARBA00023125"/>
    </source>
</evidence>
<evidence type="ECO:0000256" key="3">
    <source>
        <dbReference type="ARBA" id="ARBA00023163"/>
    </source>
</evidence>
<dbReference type="SMART" id="SM00354">
    <property type="entry name" value="HTH_LACI"/>
    <property type="match status" value="1"/>
</dbReference>
<protein>
    <submittedName>
        <fullName evidence="5">Transcriptional regulator, LacI family</fullName>
    </submittedName>
</protein>
<evidence type="ECO:0000313" key="6">
    <source>
        <dbReference type="Proteomes" id="UP000199300"/>
    </source>
</evidence>
<dbReference type="GO" id="GO:0003700">
    <property type="term" value="F:DNA-binding transcription factor activity"/>
    <property type="evidence" value="ECO:0007669"/>
    <property type="project" value="TreeGrafter"/>
</dbReference>
<dbReference type="CDD" id="cd01392">
    <property type="entry name" value="HTH_LacI"/>
    <property type="match status" value="1"/>
</dbReference>
<dbReference type="InterPro" id="IPR010982">
    <property type="entry name" value="Lambda_DNA-bd_dom_sf"/>
</dbReference>
<keyword evidence="2" id="KW-0238">DNA-binding</keyword>
<dbReference type="InterPro" id="IPR028082">
    <property type="entry name" value="Peripla_BP_I"/>
</dbReference>
<keyword evidence="3" id="KW-0804">Transcription</keyword>
<proteinExistence type="predicted"/>
<dbReference type="STRING" id="872970.SAMN04488134_101290"/>
<organism evidence="5 6">
    <name type="scientific">Amphibacillus marinus</name>
    <dbReference type="NCBI Taxonomy" id="872970"/>
    <lineage>
        <taxon>Bacteria</taxon>
        <taxon>Bacillati</taxon>
        <taxon>Bacillota</taxon>
        <taxon>Bacilli</taxon>
        <taxon>Bacillales</taxon>
        <taxon>Bacillaceae</taxon>
        <taxon>Amphibacillus</taxon>
    </lineage>
</organism>
<dbReference type="Pfam" id="PF00356">
    <property type="entry name" value="LacI"/>
    <property type="match status" value="1"/>
</dbReference>
<dbReference type="OrthoDB" id="2528004at2"/>
<dbReference type="InterPro" id="IPR046335">
    <property type="entry name" value="LacI/GalR-like_sensor"/>
</dbReference>
<evidence type="ECO:0000313" key="5">
    <source>
        <dbReference type="EMBL" id="SEN53020.1"/>
    </source>
</evidence>
<dbReference type="PROSITE" id="PS00356">
    <property type="entry name" value="HTH_LACI_1"/>
    <property type="match status" value="1"/>
</dbReference>
<keyword evidence="1" id="KW-0805">Transcription regulation</keyword>
<dbReference type="GO" id="GO:0000976">
    <property type="term" value="F:transcription cis-regulatory region binding"/>
    <property type="evidence" value="ECO:0007669"/>
    <property type="project" value="TreeGrafter"/>
</dbReference>
<feature type="domain" description="HTH lacI-type" evidence="4">
    <location>
        <begin position="3"/>
        <end position="57"/>
    </location>
</feature>
<dbReference type="Pfam" id="PF13377">
    <property type="entry name" value="Peripla_BP_3"/>
    <property type="match status" value="1"/>
</dbReference>
<name>A0A1H8HAA2_9BACI</name>